<proteinExistence type="predicted"/>
<dbReference type="AlphaFoldDB" id="A0A068Y034"/>
<reference evidence="1" key="1">
    <citation type="journal article" date="2013" name="Nature">
        <title>The genomes of four tapeworm species reveal adaptations to parasitism.</title>
        <authorList>
            <person name="Tsai I.J."/>
            <person name="Zarowiecki M."/>
            <person name="Holroyd N."/>
            <person name="Garciarrubio A."/>
            <person name="Sanchez-Flores A."/>
            <person name="Brooks K.L."/>
            <person name="Tracey A."/>
            <person name="Bobes R.J."/>
            <person name="Fragoso G."/>
            <person name="Sciutto E."/>
            <person name="Aslett M."/>
            <person name="Beasley H."/>
            <person name="Bennett H.M."/>
            <person name="Cai J."/>
            <person name="Camicia F."/>
            <person name="Clark R."/>
            <person name="Cucher M."/>
            <person name="De Silva N."/>
            <person name="Day T.A."/>
            <person name="Deplazes P."/>
            <person name="Estrada K."/>
            <person name="Fernandez C."/>
            <person name="Holland P.W."/>
            <person name="Hou J."/>
            <person name="Hu S."/>
            <person name="Huckvale T."/>
            <person name="Hung S.S."/>
            <person name="Kamenetzky L."/>
            <person name="Keane J.A."/>
            <person name="Kiss F."/>
            <person name="Koziol U."/>
            <person name="Lambert O."/>
            <person name="Liu K."/>
            <person name="Luo X."/>
            <person name="Luo Y."/>
            <person name="Macchiaroli N."/>
            <person name="Nichol S."/>
            <person name="Paps J."/>
            <person name="Parkinson J."/>
            <person name="Pouchkina-Stantcheva N."/>
            <person name="Riddiford N."/>
            <person name="Rosenzvit M."/>
            <person name="Salinas G."/>
            <person name="Wasmuth J.D."/>
            <person name="Zamanian M."/>
            <person name="Zheng Y."/>
            <person name="Cai X."/>
            <person name="Soberon X."/>
            <person name="Olson P.D."/>
            <person name="Laclette J.P."/>
            <person name="Brehm K."/>
            <person name="Berriman M."/>
            <person name="Garciarrubio A."/>
            <person name="Bobes R.J."/>
            <person name="Fragoso G."/>
            <person name="Sanchez-Flores A."/>
            <person name="Estrada K."/>
            <person name="Cevallos M.A."/>
            <person name="Morett E."/>
            <person name="Gonzalez V."/>
            <person name="Portillo T."/>
            <person name="Ochoa-Leyva A."/>
            <person name="Jose M.V."/>
            <person name="Sciutto E."/>
            <person name="Landa A."/>
            <person name="Jimenez L."/>
            <person name="Valdes V."/>
            <person name="Carrero J.C."/>
            <person name="Larralde C."/>
            <person name="Morales-Montor J."/>
            <person name="Limon-Lason J."/>
            <person name="Soberon X."/>
            <person name="Laclette J.P."/>
        </authorList>
    </citation>
    <scope>NUCLEOTIDE SEQUENCE [LARGE SCALE GENOMIC DNA]</scope>
</reference>
<evidence type="ECO:0000313" key="1">
    <source>
        <dbReference type="EMBL" id="CDS38054.1"/>
    </source>
</evidence>
<gene>
    <name evidence="1" type="ORF">EmuJ_000534600</name>
</gene>
<sequence length="149" mass="16707">MPVTEWFHFSLTCIYHSYFYFFWPSPALKAFTETARIPLTQVGAEQPSGGLPTMRMPRSVVPSSGAVVMPTRITLRRWRSAKPSASMAVPNAPSPSMSLPSKSLPIFPVILIEGTNRALGIEYFRLRTLAAIQEYSPNYFTFLTPLAYN</sequence>
<reference evidence="1" key="2">
    <citation type="submission" date="2015-11" db="EMBL/GenBank/DDBJ databases">
        <authorList>
            <person name="Zhang Y."/>
            <person name="Guo Z."/>
        </authorList>
    </citation>
    <scope>NUCLEOTIDE SEQUENCE</scope>
</reference>
<accession>A0A068Y034</accession>
<dbReference type="Proteomes" id="UP000017246">
    <property type="component" value="Unassembled WGS sequence"/>
</dbReference>
<organism evidence="1 2">
    <name type="scientific">Echinococcus multilocularis</name>
    <name type="common">Fox tapeworm</name>
    <dbReference type="NCBI Taxonomy" id="6211"/>
    <lineage>
        <taxon>Eukaryota</taxon>
        <taxon>Metazoa</taxon>
        <taxon>Spiralia</taxon>
        <taxon>Lophotrochozoa</taxon>
        <taxon>Platyhelminthes</taxon>
        <taxon>Cestoda</taxon>
        <taxon>Eucestoda</taxon>
        <taxon>Cyclophyllidea</taxon>
        <taxon>Taeniidae</taxon>
        <taxon>Echinococcus</taxon>
    </lineage>
</organism>
<name>A0A068Y034_ECHMU</name>
<protein>
    <submittedName>
        <fullName evidence="1">Expressed protein</fullName>
    </submittedName>
</protein>
<evidence type="ECO:0000313" key="2">
    <source>
        <dbReference type="Proteomes" id="UP000017246"/>
    </source>
</evidence>
<dbReference type="EMBL" id="LN902847">
    <property type="protein sequence ID" value="CDS38054.1"/>
    <property type="molecule type" value="Genomic_DNA"/>
</dbReference>
<keyword evidence="2" id="KW-1185">Reference proteome</keyword>